<reference evidence="2 3" key="1">
    <citation type="submission" date="2022-01" db="EMBL/GenBank/DDBJ databases">
        <title>Collection of gut derived symbiotic bacterial strains cultured from healthy donors.</title>
        <authorList>
            <person name="Lin H."/>
            <person name="Kohout C."/>
            <person name="Waligurski E."/>
            <person name="Pamer E.G."/>
        </authorList>
    </citation>
    <scope>NUCLEOTIDE SEQUENCE [LARGE SCALE GENOMIC DNA]</scope>
    <source>
        <strain evidence="2 3">DFI.7.58</strain>
    </source>
</reference>
<dbReference type="RefSeq" id="WP_087229711.1">
    <property type="nucleotide sequence ID" value="NZ_JAKNHQ010000020.1"/>
</dbReference>
<dbReference type="InterPro" id="IPR019734">
    <property type="entry name" value="TPR_rpt"/>
</dbReference>
<evidence type="ECO:0000256" key="1">
    <source>
        <dbReference type="PROSITE-ProRule" id="PRU00339"/>
    </source>
</evidence>
<keyword evidence="1" id="KW-0802">TPR repeat</keyword>
<gene>
    <name evidence="2" type="ORF">L0P57_12155</name>
</gene>
<evidence type="ECO:0000313" key="2">
    <source>
        <dbReference type="EMBL" id="MCG4611679.1"/>
    </source>
</evidence>
<accession>A0ABS9MLI2</accession>
<dbReference type="Proteomes" id="UP001298681">
    <property type="component" value="Unassembled WGS sequence"/>
</dbReference>
<dbReference type="Gene3D" id="1.25.40.10">
    <property type="entry name" value="Tetratricopeptide repeat domain"/>
    <property type="match status" value="1"/>
</dbReference>
<protein>
    <recommendedName>
        <fullName evidence="4">Tetratricopeptide repeat protein</fullName>
    </recommendedName>
</protein>
<dbReference type="EMBL" id="JAKNHQ010000020">
    <property type="protein sequence ID" value="MCG4611679.1"/>
    <property type="molecule type" value="Genomic_DNA"/>
</dbReference>
<evidence type="ECO:0008006" key="4">
    <source>
        <dbReference type="Google" id="ProtNLM"/>
    </source>
</evidence>
<name>A0ABS9MLI2_9FIRM</name>
<keyword evidence="3" id="KW-1185">Reference proteome</keyword>
<evidence type="ECO:0000313" key="3">
    <source>
        <dbReference type="Proteomes" id="UP001298681"/>
    </source>
</evidence>
<feature type="repeat" description="TPR" evidence="1">
    <location>
        <begin position="117"/>
        <end position="150"/>
    </location>
</feature>
<sequence length="215" mass="23797">MTHPSIHQTELAAALFDLVGGPVPHPYEQEEEARALAKQLGDRSKVLLKVIELCKTPTTPEQLYLTARAYSFLGGPYAGETERYATAYLSTDGWKGLPQRTVEEEGILINQAAANRACIVSDLAAAEEHLGKLEAAISHYLEAYRLEPSQAMYAIKAADGMAQRGRKEEALAFLRQQKKSRYYTPVDRPGRWGAAGRNATFQELLNAHILKLEAK</sequence>
<dbReference type="InterPro" id="IPR011990">
    <property type="entry name" value="TPR-like_helical_dom_sf"/>
</dbReference>
<comment type="caution">
    <text evidence="2">The sequence shown here is derived from an EMBL/GenBank/DDBJ whole genome shotgun (WGS) entry which is preliminary data.</text>
</comment>
<dbReference type="PROSITE" id="PS50005">
    <property type="entry name" value="TPR"/>
    <property type="match status" value="1"/>
</dbReference>
<proteinExistence type="predicted"/>
<dbReference type="SUPFAM" id="SSF48452">
    <property type="entry name" value="TPR-like"/>
    <property type="match status" value="1"/>
</dbReference>
<organism evidence="2 3">
    <name type="scientific">Anaeromassilibacillus senegalensis</name>
    <dbReference type="NCBI Taxonomy" id="1673717"/>
    <lineage>
        <taxon>Bacteria</taxon>
        <taxon>Bacillati</taxon>
        <taxon>Bacillota</taxon>
        <taxon>Clostridia</taxon>
        <taxon>Eubacteriales</taxon>
        <taxon>Acutalibacteraceae</taxon>
        <taxon>Anaeromassilibacillus</taxon>
    </lineage>
</organism>